<keyword evidence="13" id="KW-0732">Signal</keyword>
<evidence type="ECO:0000256" key="8">
    <source>
        <dbReference type="ARBA" id="ARBA00023136"/>
    </source>
</evidence>
<accession>A0A370X9F9</accession>
<feature type="chain" id="PRO_5016720231" evidence="13">
    <location>
        <begin position="29"/>
        <end position="904"/>
    </location>
</feature>
<evidence type="ECO:0000256" key="9">
    <source>
        <dbReference type="ARBA" id="ARBA00023237"/>
    </source>
</evidence>
<keyword evidence="7 11" id="KW-0798">TonB box</keyword>
<dbReference type="Gene3D" id="2.170.130.10">
    <property type="entry name" value="TonB-dependent receptor, plug domain"/>
    <property type="match status" value="1"/>
</dbReference>
<evidence type="ECO:0000256" key="12">
    <source>
        <dbReference type="SAM" id="MobiDB-lite"/>
    </source>
</evidence>
<dbReference type="InterPro" id="IPR036942">
    <property type="entry name" value="Beta-barrel_TonB_sf"/>
</dbReference>
<evidence type="ECO:0000256" key="3">
    <source>
        <dbReference type="ARBA" id="ARBA00022452"/>
    </source>
</evidence>
<feature type="compositionally biased region" description="Basic and acidic residues" evidence="12">
    <location>
        <begin position="142"/>
        <end position="152"/>
    </location>
</feature>
<proteinExistence type="inferred from homology"/>
<dbReference type="RefSeq" id="WP_115494079.1">
    <property type="nucleotide sequence ID" value="NZ_QRBE01000001.1"/>
</dbReference>
<keyword evidence="9 10" id="KW-0998">Cell outer membrane</keyword>
<feature type="region of interest" description="Disordered" evidence="12">
    <location>
        <begin position="102"/>
        <end position="178"/>
    </location>
</feature>
<evidence type="ECO:0000256" key="6">
    <source>
        <dbReference type="ARBA" id="ARBA00023004"/>
    </source>
</evidence>
<keyword evidence="15" id="KW-0675">Receptor</keyword>
<feature type="compositionally biased region" description="Gly residues" evidence="12">
    <location>
        <begin position="203"/>
        <end position="214"/>
    </location>
</feature>
<comment type="subcellular location">
    <subcellularLocation>
        <location evidence="1 10">Cell outer membrane</location>
        <topology evidence="1 10">Multi-pass membrane protein</topology>
    </subcellularLocation>
</comment>
<dbReference type="AlphaFoldDB" id="A0A370X9F9"/>
<feature type="domain" description="Secretin/TonB short N-terminal" evidence="14">
    <location>
        <begin position="55"/>
        <end position="105"/>
    </location>
</feature>
<gene>
    <name evidence="15" type="ORF">DWU98_03745</name>
</gene>
<dbReference type="InterPro" id="IPR039426">
    <property type="entry name" value="TonB-dep_rcpt-like"/>
</dbReference>
<evidence type="ECO:0000256" key="10">
    <source>
        <dbReference type="PROSITE-ProRule" id="PRU01360"/>
    </source>
</evidence>
<dbReference type="PROSITE" id="PS52016">
    <property type="entry name" value="TONB_DEPENDENT_REC_3"/>
    <property type="match status" value="1"/>
</dbReference>
<comment type="similarity">
    <text evidence="10 11">Belongs to the TonB-dependent receptor family.</text>
</comment>
<keyword evidence="4" id="KW-0406">Ion transport</keyword>
<evidence type="ECO:0000313" key="16">
    <source>
        <dbReference type="Proteomes" id="UP000254258"/>
    </source>
</evidence>
<keyword evidence="6" id="KW-0408">Iron</keyword>
<dbReference type="InterPro" id="IPR037066">
    <property type="entry name" value="Plug_dom_sf"/>
</dbReference>
<feature type="region of interest" description="Disordered" evidence="12">
    <location>
        <begin position="198"/>
        <end position="217"/>
    </location>
</feature>
<feature type="signal peptide" evidence="13">
    <location>
        <begin position="1"/>
        <end position="28"/>
    </location>
</feature>
<dbReference type="Pfam" id="PF00593">
    <property type="entry name" value="TonB_dep_Rec_b-barrel"/>
    <property type="match status" value="1"/>
</dbReference>
<dbReference type="Proteomes" id="UP000254258">
    <property type="component" value="Unassembled WGS sequence"/>
</dbReference>
<dbReference type="OrthoDB" id="6276154at2"/>
<evidence type="ECO:0000256" key="5">
    <source>
        <dbReference type="ARBA" id="ARBA00022692"/>
    </source>
</evidence>
<reference evidence="15 16" key="1">
    <citation type="submission" date="2018-07" db="EMBL/GenBank/DDBJ databases">
        <title>Dyella monticola sp. nov. and Dyella psychrodurans sp. nov. isolated from monsoon evergreen broad-leaved forest soil of Dinghu Mountain, China.</title>
        <authorList>
            <person name="Gao Z."/>
            <person name="Qiu L."/>
        </authorList>
    </citation>
    <scope>NUCLEOTIDE SEQUENCE [LARGE SCALE GENOMIC DNA]</scope>
    <source>
        <strain evidence="15 16">4G-K06</strain>
    </source>
</reference>
<evidence type="ECO:0000256" key="4">
    <source>
        <dbReference type="ARBA" id="ARBA00022496"/>
    </source>
</evidence>
<dbReference type="Gene3D" id="3.55.50.30">
    <property type="match status" value="1"/>
</dbReference>
<keyword evidence="2 10" id="KW-0813">Transport</keyword>
<evidence type="ECO:0000256" key="11">
    <source>
        <dbReference type="RuleBase" id="RU003357"/>
    </source>
</evidence>
<name>A0A370X9F9_9GAMM</name>
<dbReference type="Pfam" id="PF07660">
    <property type="entry name" value="STN"/>
    <property type="match status" value="1"/>
</dbReference>
<evidence type="ECO:0000256" key="2">
    <source>
        <dbReference type="ARBA" id="ARBA00022448"/>
    </source>
</evidence>
<keyword evidence="3 10" id="KW-1134">Transmembrane beta strand</keyword>
<dbReference type="GO" id="GO:0009279">
    <property type="term" value="C:cell outer membrane"/>
    <property type="evidence" value="ECO:0007669"/>
    <property type="project" value="UniProtKB-SubCell"/>
</dbReference>
<evidence type="ECO:0000256" key="13">
    <source>
        <dbReference type="SAM" id="SignalP"/>
    </source>
</evidence>
<comment type="caution">
    <text evidence="15">The sequence shown here is derived from an EMBL/GenBank/DDBJ whole genome shotgun (WGS) entry which is preliminary data.</text>
</comment>
<dbReference type="GO" id="GO:0006826">
    <property type="term" value="P:iron ion transport"/>
    <property type="evidence" value="ECO:0007669"/>
    <property type="project" value="UniProtKB-KW"/>
</dbReference>
<dbReference type="InterPro" id="IPR011662">
    <property type="entry name" value="Secretin/TonB_short_N"/>
</dbReference>
<dbReference type="SUPFAM" id="SSF56935">
    <property type="entry name" value="Porins"/>
    <property type="match status" value="1"/>
</dbReference>
<feature type="compositionally biased region" description="Polar residues" evidence="12">
    <location>
        <begin position="114"/>
        <end position="140"/>
    </location>
</feature>
<organism evidence="15 16">
    <name type="scientific">Dyella monticola</name>
    <dbReference type="NCBI Taxonomy" id="1927958"/>
    <lineage>
        <taxon>Bacteria</taxon>
        <taxon>Pseudomonadati</taxon>
        <taxon>Pseudomonadota</taxon>
        <taxon>Gammaproteobacteria</taxon>
        <taxon>Lysobacterales</taxon>
        <taxon>Rhodanobacteraceae</taxon>
        <taxon>Dyella</taxon>
    </lineage>
</organism>
<sequence length="904" mass="96319">MKRTISLIIRFAAILACSGILFVDVATAQSATHAYRIAPEPLDQALRDFSLASGVDLLFSPDLVAGKTSPALQGTFTIDEGLKTLLRGSGLEFTVTGSRVVISRTKDNPARQPGSPTSDAGTSSGNQTQNAAAEESQQGPQKLKEQSEKSVQLEEISVTGSRIRGAPPASPVTTLTQEDMARGGYADLGDAIRSLPQNFSGGDNPGVSGGGDQGGFNNLDNSSALDLRGLGPDATLTLINGHRVAYDAIDSGVDISAIPIAAVDRIEVVTDGASAVYGSDAVAGVANVILRRDFQGIEATAKYGGSTDGGNQQQQYGVTTGDRWASGGMIVALNYSRYTAINASDRSYTQMLNGTDSLVPGQEQHSVVLAGHQNLTDGLELDLDAFINDRTSVQQSAFSTTANVFFYGLYSQPRVESYEVTPSLRYQLPGGWEASLSGTYARNKMTYNSQFFVQGAQYLRALITYDNTLNSAELDAEGPLFSAPGGDARLAVGGGYRSPGLTQVEVETIASTTTTPLDAADSQNVYFGYTELSVPFVSPDENLHLLHSLTFNAAARYEKYSGLWSVATPKLGLIFAPTTDVTVRATWGKSFKAATLYQDDEALLALLSPATDYDPPPPGGGPVLSISGHSLTPLQPERATTWTTSLAFHPRAVEGLSLEATYFGVRYVDQVDTPFAVSANSGFGNPIFNQFIIYNPTAQQVLDTIAKVPAGLDNETGTTVAFDPSNVSAIIDSTLRNVASSHAQGVDLTGNYDMDAGARSHLSFAGSASYLESDHQLSAGQPIAQEAGFIFYPPHWHARASTTWERSNLTLTGTVNYIGGEWDNRYAPLEWVGSFVTFDAVAQIRSTASDGFFRDFDIGLSALNILNKAPDGIRNTVPYLPPYDSVNYSSVGRFLGITIRKQFL</sequence>
<evidence type="ECO:0000313" key="15">
    <source>
        <dbReference type="EMBL" id="RDS85059.1"/>
    </source>
</evidence>
<keyword evidence="4" id="KW-0410">Iron transport</keyword>
<dbReference type="InterPro" id="IPR012910">
    <property type="entry name" value="Plug_dom"/>
</dbReference>
<dbReference type="PANTHER" id="PTHR47234">
    <property type="match status" value="1"/>
</dbReference>
<keyword evidence="16" id="KW-1185">Reference proteome</keyword>
<dbReference type="Gene3D" id="2.40.170.20">
    <property type="entry name" value="TonB-dependent receptor, beta-barrel domain"/>
    <property type="match status" value="1"/>
</dbReference>
<dbReference type="InterPro" id="IPR000531">
    <property type="entry name" value="Beta-barrel_TonB"/>
</dbReference>
<evidence type="ECO:0000256" key="7">
    <source>
        <dbReference type="ARBA" id="ARBA00023077"/>
    </source>
</evidence>
<protein>
    <submittedName>
        <fullName evidence="15">TonB-dependent receptor</fullName>
    </submittedName>
</protein>
<dbReference type="PANTHER" id="PTHR47234:SF3">
    <property type="entry name" value="SECRETIN_TONB SHORT N-TERMINAL DOMAIN-CONTAINING PROTEIN"/>
    <property type="match status" value="1"/>
</dbReference>
<keyword evidence="8 10" id="KW-0472">Membrane</keyword>
<evidence type="ECO:0000259" key="14">
    <source>
        <dbReference type="SMART" id="SM00965"/>
    </source>
</evidence>
<evidence type="ECO:0000256" key="1">
    <source>
        <dbReference type="ARBA" id="ARBA00004571"/>
    </source>
</evidence>
<keyword evidence="5 10" id="KW-0812">Transmembrane</keyword>
<dbReference type="SMART" id="SM00965">
    <property type="entry name" value="STN"/>
    <property type="match status" value="1"/>
</dbReference>
<dbReference type="Pfam" id="PF07715">
    <property type="entry name" value="Plug"/>
    <property type="match status" value="1"/>
</dbReference>
<dbReference type="EMBL" id="QRBE01000001">
    <property type="protein sequence ID" value="RDS85059.1"/>
    <property type="molecule type" value="Genomic_DNA"/>
</dbReference>